<evidence type="ECO:0000256" key="4">
    <source>
        <dbReference type="ARBA" id="ARBA00023136"/>
    </source>
</evidence>
<dbReference type="Pfam" id="PF10320">
    <property type="entry name" value="7TM_GPCR_Srsx"/>
    <property type="match status" value="1"/>
</dbReference>
<dbReference type="GeneID" id="36382226"/>
<dbReference type="PROSITE" id="PS50262">
    <property type="entry name" value="G_PROTEIN_RECEP_F1_2"/>
    <property type="match status" value="1"/>
</dbReference>
<reference evidence="8" key="2">
    <citation type="submission" date="2014-09" db="EMBL/GenBank/DDBJ databases">
        <authorList>
            <person name="Martin A.A."/>
        </authorList>
    </citation>
    <scope>NUCLEOTIDE SEQUENCE</scope>
    <source>
        <strain evidence="8">ED321</strain>
    </source>
</reference>
<evidence type="ECO:0000313" key="8">
    <source>
        <dbReference type="Proteomes" id="UP000035682"/>
    </source>
</evidence>
<gene>
    <name evidence="7 9 10" type="ORF">SRAE_2000450100</name>
</gene>
<dbReference type="EMBL" id="LN609529">
    <property type="protein sequence ID" value="CEF69855.1"/>
    <property type="molecule type" value="Genomic_DNA"/>
</dbReference>
<reference evidence="9" key="3">
    <citation type="submission" date="2020-12" db="UniProtKB">
        <authorList>
            <consortium name="WormBaseParasite"/>
        </authorList>
    </citation>
    <scope>IDENTIFICATION</scope>
</reference>
<feature type="transmembrane region" description="Helical" evidence="5">
    <location>
        <begin position="108"/>
        <end position="130"/>
    </location>
</feature>
<dbReference type="AlphaFoldDB" id="A0A090N007"/>
<comment type="subcellular location">
    <subcellularLocation>
        <location evidence="1">Membrane</location>
    </subcellularLocation>
</comment>
<reference evidence="7" key="1">
    <citation type="submission" date="2014-09" db="EMBL/GenBank/DDBJ databases">
        <authorList>
            <person name="Aslett A.Martin."/>
        </authorList>
    </citation>
    <scope>NUCLEOTIDE SEQUENCE</scope>
    <source>
        <strain evidence="7">ED321 Heterogonic</strain>
    </source>
</reference>
<dbReference type="SUPFAM" id="SSF81321">
    <property type="entry name" value="Family A G protein-coupled receptor-like"/>
    <property type="match status" value="1"/>
</dbReference>
<dbReference type="Gene3D" id="1.20.1070.10">
    <property type="entry name" value="Rhodopsin 7-helix transmembrane proteins"/>
    <property type="match status" value="1"/>
</dbReference>
<dbReference type="GO" id="GO:0016020">
    <property type="term" value="C:membrane"/>
    <property type="evidence" value="ECO:0007669"/>
    <property type="project" value="UniProtKB-SubCell"/>
</dbReference>
<dbReference type="CTD" id="36382226"/>
<sequence length="296" mass="33836">MIANSIILYIAVKYKIVLKNFANFAITQICSASLIFCTATTIKVVDDLFPFVNEINNRNDLCKCLPILMAYYFGYQVRDSTAIFIQLNKLIALKWPIFFRRSRLMGKILPTTILTVLYALGTIGLLLSYYDKMSIPNICESPTIFGTTRIIIVNSLGIIVSLVTICIKIICFILSKKLQGSNKRIKIVPTITINSAPHTSKIVRSKTFTDTVAKAMFFDFLNYIFLWTLPQLIYLFLYIFDAPSNIIILSNDIQTHCLFLNSILNAIIFVLTISEWRKLFIHELIKSKIFNVCLKH</sequence>
<proteinExistence type="predicted"/>
<feature type="transmembrane region" description="Helical" evidence="5">
    <location>
        <begin position="220"/>
        <end position="241"/>
    </location>
</feature>
<evidence type="ECO:0000256" key="1">
    <source>
        <dbReference type="ARBA" id="ARBA00004370"/>
    </source>
</evidence>
<keyword evidence="8" id="KW-1185">Reference proteome</keyword>
<feature type="transmembrane region" description="Helical" evidence="5">
    <location>
        <begin position="150"/>
        <end position="174"/>
    </location>
</feature>
<keyword evidence="3 5" id="KW-1133">Transmembrane helix</keyword>
<accession>A0A090N007</accession>
<name>A0A090N007_STRRB</name>
<dbReference type="WBParaSite" id="SRAE_2000450100.1">
    <property type="protein sequence ID" value="SRAE_2000450100.1"/>
    <property type="gene ID" value="WBGene00264733"/>
</dbReference>
<dbReference type="WormBase" id="SRAE_2000450100">
    <property type="protein sequence ID" value="SRP01759"/>
    <property type="gene ID" value="WBGene00264733"/>
</dbReference>
<evidence type="ECO:0000313" key="7">
    <source>
        <dbReference type="EMBL" id="CEF69855.1"/>
    </source>
</evidence>
<dbReference type="Proteomes" id="UP000035682">
    <property type="component" value="Unplaced"/>
</dbReference>
<keyword evidence="7" id="KW-0675">Receptor</keyword>
<dbReference type="OrthoDB" id="6117944at2759"/>
<evidence type="ECO:0000256" key="5">
    <source>
        <dbReference type="SAM" id="Phobius"/>
    </source>
</evidence>
<dbReference type="InterPro" id="IPR019424">
    <property type="entry name" value="7TM_GPCR_Srsx"/>
</dbReference>
<feature type="domain" description="G-protein coupled receptors family 1 profile" evidence="6">
    <location>
        <begin position="3"/>
        <end position="269"/>
    </location>
</feature>
<evidence type="ECO:0000259" key="6">
    <source>
        <dbReference type="PROSITE" id="PS50262"/>
    </source>
</evidence>
<keyword evidence="4 5" id="KW-0472">Membrane</keyword>
<evidence type="ECO:0000313" key="9">
    <source>
        <dbReference type="WBParaSite" id="SRAE_2000450100.1"/>
    </source>
</evidence>
<protein>
    <submittedName>
        <fullName evidence="7">GPCR, rhodopsin-like, 7TM domain and 7TM GPCR, olfactory receptor/chemoreceptor Srsx family-containing protein</fullName>
    </submittedName>
</protein>
<dbReference type="InterPro" id="IPR017452">
    <property type="entry name" value="GPCR_Rhodpsn_7TM"/>
</dbReference>
<feature type="transmembrane region" description="Helical" evidence="5">
    <location>
        <begin position="253"/>
        <end position="273"/>
    </location>
</feature>
<evidence type="ECO:0000256" key="2">
    <source>
        <dbReference type="ARBA" id="ARBA00022692"/>
    </source>
</evidence>
<dbReference type="RefSeq" id="XP_024509054.1">
    <property type="nucleotide sequence ID" value="XM_024643379.1"/>
</dbReference>
<evidence type="ECO:0000256" key="3">
    <source>
        <dbReference type="ARBA" id="ARBA00022989"/>
    </source>
</evidence>
<keyword evidence="2 5" id="KW-0812">Transmembrane</keyword>
<organism evidence="7">
    <name type="scientific">Strongyloides ratti</name>
    <name type="common">Parasitic roundworm</name>
    <dbReference type="NCBI Taxonomy" id="34506"/>
    <lineage>
        <taxon>Eukaryota</taxon>
        <taxon>Metazoa</taxon>
        <taxon>Ecdysozoa</taxon>
        <taxon>Nematoda</taxon>
        <taxon>Chromadorea</taxon>
        <taxon>Rhabditida</taxon>
        <taxon>Tylenchina</taxon>
        <taxon>Panagrolaimomorpha</taxon>
        <taxon>Strongyloidoidea</taxon>
        <taxon>Strongyloididae</taxon>
        <taxon>Strongyloides</taxon>
    </lineage>
</organism>
<evidence type="ECO:0000313" key="10">
    <source>
        <dbReference type="WormBase" id="SRAE_2000450100"/>
    </source>
</evidence>